<feature type="domain" description="Protein masquerade clip-domain" evidence="3">
    <location>
        <begin position="47"/>
        <end position="79"/>
    </location>
</feature>
<dbReference type="EMBL" id="CAJHNJ030000103">
    <property type="protein sequence ID" value="CAG9135418.1"/>
    <property type="molecule type" value="Genomic_DNA"/>
</dbReference>
<keyword evidence="2" id="KW-0732">Signal</keyword>
<feature type="signal peptide" evidence="2">
    <location>
        <begin position="1"/>
        <end position="23"/>
    </location>
</feature>
<accession>A0A8S4G901</accession>
<protein>
    <submittedName>
        <fullName evidence="4">(diamondback moth) hypothetical protein</fullName>
    </submittedName>
</protein>
<dbReference type="InterPro" id="IPR040479">
    <property type="entry name" value="CLIP_SPH_mas"/>
</dbReference>
<dbReference type="Pfam" id="PF18398">
    <property type="entry name" value="CLIP_SPH_mas"/>
    <property type="match status" value="1"/>
</dbReference>
<evidence type="ECO:0000256" key="2">
    <source>
        <dbReference type="SAM" id="SignalP"/>
    </source>
</evidence>
<gene>
    <name evidence="4" type="ORF">PLXY2_LOCUS13684</name>
</gene>
<dbReference type="AlphaFoldDB" id="A0A8S4G901"/>
<feature type="region of interest" description="Disordered" evidence="1">
    <location>
        <begin position="72"/>
        <end position="156"/>
    </location>
</feature>
<feature type="compositionally biased region" description="Acidic residues" evidence="1">
    <location>
        <begin position="104"/>
        <end position="113"/>
    </location>
</feature>
<reference evidence="4" key="1">
    <citation type="submission" date="2020-11" db="EMBL/GenBank/DDBJ databases">
        <authorList>
            <person name="Whiteford S."/>
        </authorList>
    </citation>
    <scope>NUCLEOTIDE SEQUENCE</scope>
</reference>
<feature type="compositionally biased region" description="Low complexity" evidence="1">
    <location>
        <begin position="86"/>
        <end position="103"/>
    </location>
</feature>
<organism evidence="4 5">
    <name type="scientific">Plutella xylostella</name>
    <name type="common">Diamondback moth</name>
    <name type="synonym">Plutella maculipennis</name>
    <dbReference type="NCBI Taxonomy" id="51655"/>
    <lineage>
        <taxon>Eukaryota</taxon>
        <taxon>Metazoa</taxon>
        <taxon>Ecdysozoa</taxon>
        <taxon>Arthropoda</taxon>
        <taxon>Hexapoda</taxon>
        <taxon>Insecta</taxon>
        <taxon>Pterygota</taxon>
        <taxon>Neoptera</taxon>
        <taxon>Endopterygota</taxon>
        <taxon>Lepidoptera</taxon>
        <taxon>Glossata</taxon>
        <taxon>Ditrysia</taxon>
        <taxon>Yponomeutoidea</taxon>
        <taxon>Plutellidae</taxon>
        <taxon>Plutella</taxon>
    </lineage>
</organism>
<evidence type="ECO:0000259" key="3">
    <source>
        <dbReference type="Pfam" id="PF18398"/>
    </source>
</evidence>
<proteinExistence type="predicted"/>
<keyword evidence="5" id="KW-1185">Reference proteome</keyword>
<name>A0A8S4G901_PLUXY</name>
<dbReference type="Proteomes" id="UP000653454">
    <property type="component" value="Unassembled WGS sequence"/>
</dbReference>
<feature type="chain" id="PRO_5035828349" evidence="2">
    <location>
        <begin position="24"/>
        <end position="156"/>
    </location>
</feature>
<evidence type="ECO:0000313" key="4">
    <source>
        <dbReference type="EMBL" id="CAG9135418.1"/>
    </source>
</evidence>
<sequence length="156" mass="17174">MTPAHARYAALLLLAFLSPRACQDDSFASSFLSGLLDTLDTQVDAKNCPGVCMHALATLICPQVLDDVECPNPSMKCCADEPPGNETLPTTRKPPTTRYTTTPEPDEDDDEEDTTPRTPPQRPEKHKDSDEDDDEEETTPRPPPPRPEKHKDSGNC</sequence>
<comment type="caution">
    <text evidence="4">The sequence shown here is derived from an EMBL/GenBank/DDBJ whole genome shotgun (WGS) entry which is preliminary data.</text>
</comment>
<evidence type="ECO:0000256" key="1">
    <source>
        <dbReference type="SAM" id="MobiDB-lite"/>
    </source>
</evidence>
<evidence type="ECO:0000313" key="5">
    <source>
        <dbReference type="Proteomes" id="UP000653454"/>
    </source>
</evidence>
<feature type="compositionally biased region" description="Basic and acidic residues" evidence="1">
    <location>
        <begin position="146"/>
        <end position="156"/>
    </location>
</feature>